<dbReference type="EMBL" id="KN826818">
    <property type="protein sequence ID" value="KIK77826.1"/>
    <property type="molecule type" value="Genomic_DNA"/>
</dbReference>
<evidence type="ECO:0000313" key="3">
    <source>
        <dbReference type="Proteomes" id="UP000054538"/>
    </source>
</evidence>
<dbReference type="InParanoid" id="A0A0D0D2R6"/>
<evidence type="ECO:0000256" key="1">
    <source>
        <dbReference type="SAM" id="MobiDB-lite"/>
    </source>
</evidence>
<organism evidence="2 3">
    <name type="scientific">Paxillus rubicundulus Ve08.2h10</name>
    <dbReference type="NCBI Taxonomy" id="930991"/>
    <lineage>
        <taxon>Eukaryota</taxon>
        <taxon>Fungi</taxon>
        <taxon>Dikarya</taxon>
        <taxon>Basidiomycota</taxon>
        <taxon>Agaricomycotina</taxon>
        <taxon>Agaricomycetes</taxon>
        <taxon>Agaricomycetidae</taxon>
        <taxon>Boletales</taxon>
        <taxon>Paxilineae</taxon>
        <taxon>Paxillaceae</taxon>
        <taxon>Paxillus</taxon>
    </lineage>
</organism>
<protein>
    <submittedName>
        <fullName evidence="2">Unplaced genomic scaffold scaffold_1996, whole genome shotgun sequence</fullName>
    </submittedName>
</protein>
<gene>
    <name evidence="2" type="ORF">PAXRUDRAFT_356400</name>
</gene>
<reference evidence="3" key="2">
    <citation type="submission" date="2015-01" db="EMBL/GenBank/DDBJ databases">
        <title>Evolutionary Origins and Diversification of the Mycorrhizal Mutualists.</title>
        <authorList>
            <consortium name="DOE Joint Genome Institute"/>
            <consortium name="Mycorrhizal Genomics Consortium"/>
            <person name="Kohler A."/>
            <person name="Kuo A."/>
            <person name="Nagy L.G."/>
            <person name="Floudas D."/>
            <person name="Copeland A."/>
            <person name="Barry K.W."/>
            <person name="Cichocki N."/>
            <person name="Veneault-Fourrey C."/>
            <person name="LaButti K."/>
            <person name="Lindquist E.A."/>
            <person name="Lipzen A."/>
            <person name="Lundell T."/>
            <person name="Morin E."/>
            <person name="Murat C."/>
            <person name="Riley R."/>
            <person name="Ohm R."/>
            <person name="Sun H."/>
            <person name="Tunlid A."/>
            <person name="Henrissat B."/>
            <person name="Grigoriev I.V."/>
            <person name="Hibbett D.S."/>
            <person name="Martin F."/>
        </authorList>
    </citation>
    <scope>NUCLEOTIDE SEQUENCE [LARGE SCALE GENOMIC DNA]</scope>
    <source>
        <strain evidence="3">Ve08.2h10</strain>
    </source>
</reference>
<dbReference type="AlphaFoldDB" id="A0A0D0D2R6"/>
<evidence type="ECO:0000313" key="2">
    <source>
        <dbReference type="EMBL" id="KIK77826.1"/>
    </source>
</evidence>
<feature type="region of interest" description="Disordered" evidence="1">
    <location>
        <begin position="1"/>
        <end position="31"/>
    </location>
</feature>
<feature type="compositionally biased region" description="Low complexity" evidence="1">
    <location>
        <begin position="8"/>
        <end position="31"/>
    </location>
</feature>
<name>A0A0D0D2R6_9AGAM</name>
<dbReference type="HOGENOM" id="CLU_2558942_0_0_1"/>
<dbReference type="Proteomes" id="UP000054538">
    <property type="component" value="Unassembled WGS sequence"/>
</dbReference>
<reference evidence="2 3" key="1">
    <citation type="submission" date="2014-04" db="EMBL/GenBank/DDBJ databases">
        <authorList>
            <consortium name="DOE Joint Genome Institute"/>
            <person name="Kuo A."/>
            <person name="Kohler A."/>
            <person name="Jargeat P."/>
            <person name="Nagy L.G."/>
            <person name="Floudas D."/>
            <person name="Copeland A."/>
            <person name="Barry K.W."/>
            <person name="Cichocki N."/>
            <person name="Veneault-Fourrey C."/>
            <person name="LaButti K."/>
            <person name="Lindquist E.A."/>
            <person name="Lipzen A."/>
            <person name="Lundell T."/>
            <person name="Morin E."/>
            <person name="Murat C."/>
            <person name="Sun H."/>
            <person name="Tunlid A."/>
            <person name="Henrissat B."/>
            <person name="Grigoriev I.V."/>
            <person name="Hibbett D.S."/>
            <person name="Martin F."/>
            <person name="Nordberg H.P."/>
            <person name="Cantor M.N."/>
            <person name="Hua S.X."/>
        </authorList>
    </citation>
    <scope>NUCLEOTIDE SEQUENCE [LARGE SCALE GENOMIC DNA]</scope>
    <source>
        <strain evidence="2 3">Ve08.2h10</strain>
    </source>
</reference>
<proteinExistence type="predicted"/>
<keyword evidence="3" id="KW-1185">Reference proteome</keyword>
<sequence length="82" mass="8365">MGFPLTSPKPESVSSSSSTSPLGFSGSGMPSASASVLAVLSASGPRLLSLRSGSMLGSWLPLELYAHVRLEVGDETGREADI</sequence>
<accession>A0A0D0D2R6</accession>